<feature type="transmembrane region" description="Helical" evidence="10">
    <location>
        <begin position="48"/>
        <end position="66"/>
    </location>
</feature>
<comment type="similarity">
    <text evidence="2 10">Belongs to the SWEET sugar transporter family.</text>
</comment>
<evidence type="ECO:0000256" key="4">
    <source>
        <dbReference type="ARBA" id="ARBA00022475"/>
    </source>
</evidence>
<keyword evidence="7" id="KW-0677">Repeat</keyword>
<dbReference type="Proteomes" id="UP000249390">
    <property type="component" value="Unassembled WGS sequence"/>
</dbReference>
<feature type="region of interest" description="Disordered" evidence="11">
    <location>
        <begin position="237"/>
        <end position="267"/>
    </location>
</feature>
<dbReference type="EMBL" id="NQVE01000209">
    <property type="protein sequence ID" value="RAL38665.1"/>
    <property type="molecule type" value="Genomic_DNA"/>
</dbReference>
<dbReference type="InterPro" id="IPR004316">
    <property type="entry name" value="SWEET_rpt"/>
</dbReference>
<dbReference type="FunFam" id="1.20.1280.290:FF:000001">
    <property type="entry name" value="Bidirectional sugar transporter SWEET"/>
    <property type="match status" value="1"/>
</dbReference>
<evidence type="ECO:0000256" key="11">
    <source>
        <dbReference type="SAM" id="MobiDB-lite"/>
    </source>
</evidence>
<gene>
    <name evidence="12" type="ORF">DM860_002643</name>
</gene>
<keyword evidence="13" id="KW-1185">Reference proteome</keyword>
<name>A0A328CYX7_9ASTE</name>
<protein>
    <recommendedName>
        <fullName evidence="10">Bidirectional sugar transporter SWEET</fullName>
    </recommendedName>
</protein>
<feature type="transmembrane region" description="Helical" evidence="10">
    <location>
        <begin position="165"/>
        <end position="186"/>
    </location>
</feature>
<dbReference type="PANTHER" id="PTHR10791:SF222">
    <property type="entry name" value="BIDIRECTIONAL SUGAR TRANSPORTER SWEET15"/>
    <property type="match status" value="1"/>
</dbReference>
<evidence type="ECO:0000256" key="10">
    <source>
        <dbReference type="RuleBase" id="RU910715"/>
    </source>
</evidence>
<dbReference type="GO" id="GO:0005886">
    <property type="term" value="C:plasma membrane"/>
    <property type="evidence" value="ECO:0007669"/>
    <property type="project" value="UniProtKB-SubCell"/>
</dbReference>
<reference evidence="12 13" key="1">
    <citation type="submission" date="2018-06" db="EMBL/GenBank/DDBJ databases">
        <title>The Genome of Cuscuta australis (Dodder) Provides Insight into the Evolution of Plant Parasitism.</title>
        <authorList>
            <person name="Liu H."/>
        </authorList>
    </citation>
    <scope>NUCLEOTIDE SEQUENCE [LARGE SCALE GENOMIC DNA]</scope>
    <source>
        <strain evidence="13">cv. Yunnan</strain>
        <tissue evidence="12">Vines</tissue>
    </source>
</reference>
<feature type="transmembrane region" description="Helical" evidence="10">
    <location>
        <begin position="131"/>
        <end position="153"/>
    </location>
</feature>
<keyword evidence="4" id="KW-1003">Cell membrane</keyword>
<proteinExistence type="inferred from homology"/>
<keyword evidence="9 10" id="KW-0472">Membrane</keyword>
<keyword evidence="5 10" id="KW-0762">Sugar transport</keyword>
<feature type="transmembrane region" description="Helical" evidence="10">
    <location>
        <begin position="107"/>
        <end position="125"/>
    </location>
</feature>
<comment type="function">
    <text evidence="10">Mediates both low-affinity uptake and efflux of sugar across the membrane.</text>
</comment>
<dbReference type="InterPro" id="IPR047664">
    <property type="entry name" value="SWEET"/>
</dbReference>
<feature type="transmembrane region" description="Helical" evidence="10">
    <location>
        <begin position="192"/>
        <end position="213"/>
    </location>
</feature>
<evidence type="ECO:0000256" key="3">
    <source>
        <dbReference type="ARBA" id="ARBA00022448"/>
    </source>
</evidence>
<dbReference type="Gene3D" id="1.20.1280.290">
    <property type="match status" value="2"/>
</dbReference>
<comment type="subcellular location">
    <subcellularLocation>
        <location evidence="1 10">Cell membrane</location>
        <topology evidence="1 10">Multi-pass membrane protein</topology>
    </subcellularLocation>
</comment>
<feature type="transmembrane region" description="Helical" evidence="10">
    <location>
        <begin position="12"/>
        <end position="36"/>
    </location>
</feature>
<organism evidence="12 13">
    <name type="scientific">Cuscuta australis</name>
    <dbReference type="NCBI Taxonomy" id="267555"/>
    <lineage>
        <taxon>Eukaryota</taxon>
        <taxon>Viridiplantae</taxon>
        <taxon>Streptophyta</taxon>
        <taxon>Embryophyta</taxon>
        <taxon>Tracheophyta</taxon>
        <taxon>Spermatophyta</taxon>
        <taxon>Magnoliopsida</taxon>
        <taxon>eudicotyledons</taxon>
        <taxon>Gunneridae</taxon>
        <taxon>Pentapetalae</taxon>
        <taxon>asterids</taxon>
        <taxon>lamiids</taxon>
        <taxon>Solanales</taxon>
        <taxon>Convolvulaceae</taxon>
        <taxon>Cuscuteae</taxon>
        <taxon>Cuscuta</taxon>
        <taxon>Cuscuta subgen. Grammica</taxon>
        <taxon>Cuscuta sect. Cleistogrammica</taxon>
    </lineage>
</organism>
<feature type="transmembrane region" description="Helical" evidence="10">
    <location>
        <begin position="72"/>
        <end position="95"/>
    </location>
</feature>
<evidence type="ECO:0000256" key="1">
    <source>
        <dbReference type="ARBA" id="ARBA00004651"/>
    </source>
</evidence>
<evidence type="ECO:0000256" key="5">
    <source>
        <dbReference type="ARBA" id="ARBA00022597"/>
    </source>
</evidence>
<keyword evidence="8 10" id="KW-1133">Transmembrane helix</keyword>
<evidence type="ECO:0000256" key="9">
    <source>
        <dbReference type="ARBA" id="ARBA00023136"/>
    </source>
</evidence>
<keyword evidence="6 10" id="KW-0812">Transmembrane</keyword>
<evidence type="ECO:0000313" key="13">
    <source>
        <dbReference type="Proteomes" id="UP000249390"/>
    </source>
</evidence>
<dbReference type="FunFam" id="1.20.1280.290:FF:000003">
    <property type="entry name" value="Bidirectional sugar transporter SWEET"/>
    <property type="match status" value="1"/>
</dbReference>
<evidence type="ECO:0000256" key="6">
    <source>
        <dbReference type="ARBA" id="ARBA00022692"/>
    </source>
</evidence>
<sequence>MAVLDLHHPWLFGFGILGNIISLLVFLAPMSTFIRIWRAKSTMGFHSVPYIVALFSSMLWIYYAFIKKNALLLISINSLGILIQSFYILIFIFFASHKARCHTLKELFLCIGGFTLTFVVTWFLFPGEVRISIVGWICVAFSIAVFASPLSVALQVFQTKSVEFLPFYLSFFLTMSAIMWFGYGAAMKDLRIALPNILGFFLGLLQILLYVVYRKAGPVKVDEAKKTGEQMVDMEMQPDTTSSSNNNNQISVHPIDSEANLKESAAN</sequence>
<evidence type="ECO:0000313" key="12">
    <source>
        <dbReference type="EMBL" id="RAL38665.1"/>
    </source>
</evidence>
<accession>A0A328CYX7</accession>
<evidence type="ECO:0000256" key="7">
    <source>
        <dbReference type="ARBA" id="ARBA00022737"/>
    </source>
</evidence>
<evidence type="ECO:0000256" key="2">
    <source>
        <dbReference type="ARBA" id="ARBA00007809"/>
    </source>
</evidence>
<keyword evidence="3 10" id="KW-0813">Transport</keyword>
<dbReference type="Pfam" id="PF03083">
    <property type="entry name" value="MtN3_slv"/>
    <property type="match status" value="2"/>
</dbReference>
<comment type="caution">
    <text evidence="12">The sequence shown here is derived from an EMBL/GenBank/DDBJ whole genome shotgun (WGS) entry which is preliminary data.</text>
</comment>
<dbReference type="PANTHER" id="PTHR10791">
    <property type="entry name" value="RAG1-ACTIVATING PROTEIN 1"/>
    <property type="match status" value="1"/>
</dbReference>
<dbReference type="AlphaFoldDB" id="A0A328CYX7"/>
<evidence type="ECO:0000256" key="8">
    <source>
        <dbReference type="ARBA" id="ARBA00022989"/>
    </source>
</evidence>
<dbReference type="GO" id="GO:0051119">
    <property type="term" value="F:sugar transmembrane transporter activity"/>
    <property type="evidence" value="ECO:0007669"/>
    <property type="project" value="InterPro"/>
</dbReference>